<evidence type="ECO:0000256" key="7">
    <source>
        <dbReference type="ARBA" id="ARBA00022692"/>
    </source>
</evidence>
<dbReference type="InterPro" id="IPR050428">
    <property type="entry name" value="TCS_sensor_his_kinase"/>
</dbReference>
<evidence type="ECO:0000256" key="6">
    <source>
        <dbReference type="ARBA" id="ARBA00022679"/>
    </source>
</evidence>
<dbReference type="GO" id="GO:0005886">
    <property type="term" value="C:plasma membrane"/>
    <property type="evidence" value="ECO:0007669"/>
    <property type="project" value="UniProtKB-SubCell"/>
</dbReference>
<evidence type="ECO:0000256" key="4">
    <source>
        <dbReference type="ARBA" id="ARBA00012438"/>
    </source>
</evidence>
<dbReference type="SUPFAM" id="SSF47384">
    <property type="entry name" value="Homodimeric domain of signal transducing histidine kinase"/>
    <property type="match status" value="1"/>
</dbReference>
<feature type="transmembrane region" description="Helical" evidence="12">
    <location>
        <begin position="83"/>
        <end position="106"/>
    </location>
</feature>
<dbReference type="EMBL" id="PVNG01000008">
    <property type="protein sequence ID" value="PRX64817.1"/>
    <property type="molecule type" value="Genomic_DNA"/>
</dbReference>
<dbReference type="Gene3D" id="1.10.287.130">
    <property type="match status" value="1"/>
</dbReference>
<comment type="caution">
    <text evidence="15">The sequence shown here is derived from an EMBL/GenBank/DDBJ whole genome shotgun (WGS) entry which is preliminary data.</text>
</comment>
<evidence type="ECO:0000256" key="9">
    <source>
        <dbReference type="ARBA" id="ARBA00022989"/>
    </source>
</evidence>
<keyword evidence="11 12" id="KW-0472">Membrane</keyword>
<evidence type="ECO:0000256" key="11">
    <source>
        <dbReference type="ARBA" id="ARBA00023136"/>
    </source>
</evidence>
<evidence type="ECO:0000256" key="5">
    <source>
        <dbReference type="ARBA" id="ARBA00022553"/>
    </source>
</evidence>
<dbReference type="CDD" id="cd00075">
    <property type="entry name" value="HATPase"/>
    <property type="match status" value="1"/>
</dbReference>
<feature type="domain" description="HAMP" evidence="14">
    <location>
        <begin position="107"/>
        <end position="160"/>
    </location>
</feature>
<dbReference type="PROSITE" id="PS50885">
    <property type="entry name" value="HAMP"/>
    <property type="match status" value="1"/>
</dbReference>
<dbReference type="Proteomes" id="UP000238312">
    <property type="component" value="Unassembled WGS sequence"/>
</dbReference>
<dbReference type="SUPFAM" id="SSF158472">
    <property type="entry name" value="HAMP domain-like"/>
    <property type="match status" value="1"/>
</dbReference>
<evidence type="ECO:0000256" key="3">
    <source>
        <dbReference type="ARBA" id="ARBA00004236"/>
    </source>
</evidence>
<dbReference type="AlphaFoldDB" id="A0A2T0MZL2"/>
<evidence type="ECO:0000259" key="13">
    <source>
        <dbReference type="PROSITE" id="PS50109"/>
    </source>
</evidence>
<dbReference type="CDD" id="cd00082">
    <property type="entry name" value="HisKA"/>
    <property type="match status" value="1"/>
</dbReference>
<comment type="subcellular location">
    <subcellularLocation>
        <location evidence="3">Cell membrane</location>
    </subcellularLocation>
    <subcellularLocation>
        <location evidence="2">Membrane</location>
        <topology evidence="2">Multi-pass membrane protein</topology>
    </subcellularLocation>
</comment>
<keyword evidence="10" id="KW-0902">Two-component regulatory system</keyword>
<dbReference type="PROSITE" id="PS50109">
    <property type="entry name" value="HIS_KIN"/>
    <property type="match status" value="1"/>
</dbReference>
<evidence type="ECO:0000256" key="1">
    <source>
        <dbReference type="ARBA" id="ARBA00000085"/>
    </source>
</evidence>
<proteinExistence type="predicted"/>
<dbReference type="InterPro" id="IPR003594">
    <property type="entry name" value="HATPase_dom"/>
</dbReference>
<dbReference type="InterPro" id="IPR003660">
    <property type="entry name" value="HAMP_dom"/>
</dbReference>
<dbReference type="Gene3D" id="6.10.340.10">
    <property type="match status" value="1"/>
</dbReference>
<dbReference type="SMART" id="SM00388">
    <property type="entry name" value="HisKA"/>
    <property type="match status" value="1"/>
</dbReference>
<protein>
    <recommendedName>
        <fullName evidence="4">histidine kinase</fullName>
        <ecNumber evidence="4">2.7.13.3</ecNumber>
    </recommendedName>
</protein>
<name>A0A2T0MZL2_9ACTN</name>
<evidence type="ECO:0000313" key="16">
    <source>
        <dbReference type="Proteomes" id="UP000238312"/>
    </source>
</evidence>
<dbReference type="SMART" id="SM00387">
    <property type="entry name" value="HATPase_c"/>
    <property type="match status" value="1"/>
</dbReference>
<dbReference type="Pfam" id="PF00512">
    <property type="entry name" value="HisKA"/>
    <property type="match status" value="1"/>
</dbReference>
<dbReference type="PANTHER" id="PTHR45436">
    <property type="entry name" value="SENSOR HISTIDINE KINASE YKOH"/>
    <property type="match status" value="1"/>
</dbReference>
<feature type="transmembrane region" description="Helical" evidence="12">
    <location>
        <begin position="15"/>
        <end position="35"/>
    </location>
</feature>
<dbReference type="Pfam" id="PF00672">
    <property type="entry name" value="HAMP"/>
    <property type="match status" value="1"/>
</dbReference>
<evidence type="ECO:0000256" key="12">
    <source>
        <dbReference type="SAM" id="Phobius"/>
    </source>
</evidence>
<dbReference type="SUPFAM" id="SSF55874">
    <property type="entry name" value="ATPase domain of HSP90 chaperone/DNA topoisomerase II/histidine kinase"/>
    <property type="match status" value="1"/>
</dbReference>
<keyword evidence="8" id="KW-0418">Kinase</keyword>
<dbReference type="PANTHER" id="PTHR45436:SF15">
    <property type="entry name" value="SENSOR HISTIDINE KINASE CUSS"/>
    <property type="match status" value="1"/>
</dbReference>
<dbReference type="CDD" id="cd06225">
    <property type="entry name" value="HAMP"/>
    <property type="match status" value="1"/>
</dbReference>
<sequence length="401" mass="41364">MVGPRSGTVGARFTMLYAVVFLLSGVGLLALAFVLSGGSLTETAPAGSAGAPPGQGGLTAAHQRIRELEGELAAVHTQQSRQLLVGSLLALIVMAAVSVLLGRVLARRVLRPLRLITAVTRRISADNLDRRLAVTGPADEVKDLADTIDELLGRLEASFTAQRRFVANASHELRTPLATIRASLDVAIAKPDPAPSTVALAARVRRQLDRLDHLLDGFLVLARAQHGPPADTAPVDLGDLVDAALRERSADVGRKELSVSVDVPRETAVVGSPALLARLVGNVVDNAVTHNESGGWIGITGSVDSRETVLVVETGGPVFDQREVDRLARPFERLGGERTGSSGLGLSIVAAVAAAHGGRLDLLARPEGGLRVSVTLPIAGAPIAGAPVAGAPVAKAPVGAS</sequence>
<dbReference type="InterPro" id="IPR036890">
    <property type="entry name" value="HATPase_C_sf"/>
</dbReference>
<dbReference type="SMART" id="SM00304">
    <property type="entry name" value="HAMP"/>
    <property type="match status" value="1"/>
</dbReference>
<dbReference type="GO" id="GO:0000155">
    <property type="term" value="F:phosphorelay sensor kinase activity"/>
    <property type="evidence" value="ECO:0007669"/>
    <property type="project" value="InterPro"/>
</dbReference>
<evidence type="ECO:0000313" key="15">
    <source>
        <dbReference type="EMBL" id="PRX64817.1"/>
    </source>
</evidence>
<evidence type="ECO:0000256" key="10">
    <source>
        <dbReference type="ARBA" id="ARBA00023012"/>
    </source>
</evidence>
<keyword evidence="9 12" id="KW-1133">Transmembrane helix</keyword>
<keyword evidence="7 12" id="KW-0812">Transmembrane</keyword>
<keyword evidence="5" id="KW-0597">Phosphoprotein</keyword>
<dbReference type="InterPro" id="IPR003661">
    <property type="entry name" value="HisK_dim/P_dom"/>
</dbReference>
<dbReference type="EC" id="2.7.13.3" evidence="4"/>
<evidence type="ECO:0000256" key="8">
    <source>
        <dbReference type="ARBA" id="ARBA00022777"/>
    </source>
</evidence>
<accession>A0A2T0MZL2</accession>
<comment type="catalytic activity">
    <reaction evidence="1">
        <text>ATP + protein L-histidine = ADP + protein N-phospho-L-histidine.</text>
        <dbReference type="EC" id="2.7.13.3"/>
    </reaction>
</comment>
<dbReference type="InterPro" id="IPR036097">
    <property type="entry name" value="HisK_dim/P_sf"/>
</dbReference>
<gene>
    <name evidence="15" type="ORF">B0I32_108178</name>
</gene>
<reference evidence="15 16" key="1">
    <citation type="submission" date="2018-03" db="EMBL/GenBank/DDBJ databases">
        <title>Genomic Encyclopedia of Type Strains, Phase III (KMG-III): the genomes of soil and plant-associated and newly described type strains.</title>
        <authorList>
            <person name="Whitman W."/>
        </authorList>
    </citation>
    <scope>NUCLEOTIDE SEQUENCE [LARGE SCALE GENOMIC DNA]</scope>
    <source>
        <strain evidence="15 16">CGMCC 4.7104</strain>
    </source>
</reference>
<dbReference type="Pfam" id="PF02518">
    <property type="entry name" value="HATPase_c"/>
    <property type="match status" value="1"/>
</dbReference>
<organism evidence="15 16">
    <name type="scientific">Nonomuraea fuscirosea</name>
    <dbReference type="NCBI Taxonomy" id="1291556"/>
    <lineage>
        <taxon>Bacteria</taxon>
        <taxon>Bacillati</taxon>
        <taxon>Actinomycetota</taxon>
        <taxon>Actinomycetes</taxon>
        <taxon>Streptosporangiales</taxon>
        <taxon>Streptosporangiaceae</taxon>
        <taxon>Nonomuraea</taxon>
    </lineage>
</organism>
<dbReference type="Gene3D" id="3.30.565.10">
    <property type="entry name" value="Histidine kinase-like ATPase, C-terminal domain"/>
    <property type="match status" value="1"/>
</dbReference>
<evidence type="ECO:0000259" key="14">
    <source>
        <dbReference type="PROSITE" id="PS50885"/>
    </source>
</evidence>
<keyword evidence="6" id="KW-0808">Transferase</keyword>
<dbReference type="InterPro" id="IPR005467">
    <property type="entry name" value="His_kinase_dom"/>
</dbReference>
<keyword evidence="16" id="KW-1185">Reference proteome</keyword>
<evidence type="ECO:0000256" key="2">
    <source>
        <dbReference type="ARBA" id="ARBA00004141"/>
    </source>
</evidence>
<feature type="domain" description="Histidine kinase" evidence="13">
    <location>
        <begin position="168"/>
        <end position="380"/>
    </location>
</feature>